<evidence type="ECO:0000256" key="3">
    <source>
        <dbReference type="ARBA" id="ARBA00023128"/>
    </source>
</evidence>
<dbReference type="EMBL" id="VRMN01000015">
    <property type="protein sequence ID" value="KAA8491217.1"/>
    <property type="molecule type" value="Genomic_DNA"/>
</dbReference>
<dbReference type="GO" id="GO:0005739">
    <property type="term" value="C:mitochondrion"/>
    <property type="evidence" value="ECO:0007669"/>
    <property type="project" value="UniProtKB-SubCell"/>
</dbReference>
<comment type="caution">
    <text evidence="4">The sequence shown here is derived from an EMBL/GenBank/DDBJ whole genome shotgun (WGS) entry which is preliminary data.</text>
</comment>
<reference evidence="5" key="1">
    <citation type="journal article" date="2019" name="Nat. Commun.">
        <title>Expansion of phycobilisome linker gene families in mesophilic red algae.</title>
        <authorList>
            <person name="Lee J."/>
            <person name="Kim D."/>
            <person name="Bhattacharya D."/>
            <person name="Yoon H.S."/>
        </authorList>
    </citation>
    <scope>NUCLEOTIDE SEQUENCE [LARGE SCALE GENOMIC DNA]</scope>
    <source>
        <strain evidence="5">CCMP 1328</strain>
    </source>
</reference>
<accession>A0A5J4YL92</accession>
<dbReference type="AlphaFoldDB" id="A0A5J4YL92"/>
<sequence length="116" mass="12610">MAVSMSVARVGWGRGLSAWSRVAGVGSVGYVSRCGLSGEIASGGLGRSWEDKEHAQEAVYFQKEERELLKKMAKKMGATPEQKAADAKQIKEICEKHGVPVSSAFVDDLIHFKYAH</sequence>
<organism evidence="4 5">
    <name type="scientific">Porphyridium purpureum</name>
    <name type="common">Red alga</name>
    <name type="synonym">Porphyridium cruentum</name>
    <dbReference type="NCBI Taxonomy" id="35688"/>
    <lineage>
        <taxon>Eukaryota</taxon>
        <taxon>Rhodophyta</taxon>
        <taxon>Bangiophyceae</taxon>
        <taxon>Porphyridiales</taxon>
        <taxon>Porphyridiaceae</taxon>
        <taxon>Porphyridium</taxon>
    </lineage>
</organism>
<evidence type="ECO:0000256" key="1">
    <source>
        <dbReference type="ARBA" id="ARBA00004173"/>
    </source>
</evidence>
<comment type="similarity">
    <text evidence="2">Belongs to the ATPase inhibitor family.</text>
</comment>
<dbReference type="OMA" id="WEDKEHA"/>
<dbReference type="OrthoDB" id="10368047at2759"/>
<evidence type="ECO:0000256" key="2">
    <source>
        <dbReference type="ARBA" id="ARBA00010901"/>
    </source>
</evidence>
<dbReference type="Pfam" id="PF04568">
    <property type="entry name" value="IATP"/>
    <property type="match status" value="1"/>
</dbReference>
<name>A0A5J4YL92_PORPP</name>
<evidence type="ECO:0000313" key="4">
    <source>
        <dbReference type="EMBL" id="KAA8491217.1"/>
    </source>
</evidence>
<evidence type="ECO:0000313" key="5">
    <source>
        <dbReference type="Proteomes" id="UP000324585"/>
    </source>
</evidence>
<keyword evidence="5" id="KW-1185">Reference proteome</keyword>
<dbReference type="Proteomes" id="UP000324585">
    <property type="component" value="Unassembled WGS sequence"/>
</dbReference>
<comment type="subcellular location">
    <subcellularLocation>
        <location evidence="1">Mitochondrion</location>
    </subcellularLocation>
</comment>
<dbReference type="InterPro" id="IPR007648">
    <property type="entry name" value="ATPase_inhibitor_mt"/>
</dbReference>
<gene>
    <name evidence="4" type="ORF">FVE85_9512</name>
</gene>
<keyword evidence="3" id="KW-0496">Mitochondrion</keyword>
<dbReference type="GO" id="GO:0042030">
    <property type="term" value="F:ATPase inhibitor activity"/>
    <property type="evidence" value="ECO:0007669"/>
    <property type="project" value="InterPro"/>
</dbReference>
<proteinExistence type="inferred from homology"/>
<protein>
    <submittedName>
        <fullName evidence="4">Uncharacterized protein</fullName>
    </submittedName>
</protein>